<sequence>MVAATYGNVEVLKLILMHSEADVNLICGSDKSNALHCAASGGSVNAVDVVNLLLSTGADPNCANANGLCPIDVIVVPPKLQSMRVILGSSWKQLFFCRLLSR</sequence>
<dbReference type="PANTHER" id="PTHR14493">
    <property type="entry name" value="UNKEMPT FAMILY MEMBER"/>
    <property type="match status" value="1"/>
</dbReference>
<keyword evidence="3" id="KW-0862">Zinc</keyword>
<dbReference type="GO" id="GO:0008270">
    <property type="term" value="F:zinc ion binding"/>
    <property type="evidence" value="ECO:0007669"/>
    <property type="project" value="UniProtKB-KW"/>
</dbReference>
<evidence type="ECO:0000256" key="2">
    <source>
        <dbReference type="ARBA" id="ARBA00022771"/>
    </source>
</evidence>
<dbReference type="PROSITE" id="PS50088">
    <property type="entry name" value="ANK_REPEAT"/>
    <property type="match status" value="1"/>
</dbReference>
<dbReference type="AlphaFoldDB" id="A0AAD5ILP0"/>
<keyword evidence="2" id="KW-0863">Zinc-finger</keyword>
<dbReference type="Proteomes" id="UP001064489">
    <property type="component" value="Chromosome 7"/>
</dbReference>
<dbReference type="PROSITE" id="PS50297">
    <property type="entry name" value="ANK_REP_REGION"/>
    <property type="match status" value="1"/>
</dbReference>
<evidence type="ECO:0000313" key="5">
    <source>
        <dbReference type="EMBL" id="KAI9169475.1"/>
    </source>
</evidence>
<dbReference type="SUPFAM" id="SSF48403">
    <property type="entry name" value="Ankyrin repeat"/>
    <property type="match status" value="1"/>
</dbReference>
<protein>
    <submittedName>
        <fullName evidence="5">Uncharacterized protein</fullName>
    </submittedName>
</protein>
<evidence type="ECO:0000313" key="6">
    <source>
        <dbReference type="Proteomes" id="UP001064489"/>
    </source>
</evidence>
<dbReference type="InterPro" id="IPR036770">
    <property type="entry name" value="Ankyrin_rpt-contain_sf"/>
</dbReference>
<evidence type="ECO:0000256" key="1">
    <source>
        <dbReference type="ARBA" id="ARBA00022723"/>
    </source>
</evidence>
<feature type="repeat" description="ANK" evidence="4">
    <location>
        <begin position="30"/>
        <end position="65"/>
    </location>
</feature>
<dbReference type="PANTHER" id="PTHR14493:SF153">
    <property type="entry name" value="ZINC FINGER CCCH DOMAIN-CONTAINING PROTEIN 24"/>
    <property type="match status" value="1"/>
</dbReference>
<reference evidence="5" key="2">
    <citation type="submission" date="2023-02" db="EMBL/GenBank/DDBJ databases">
        <authorList>
            <person name="Swenson N.G."/>
            <person name="Wegrzyn J.L."/>
            <person name="Mcevoy S.L."/>
        </authorList>
    </citation>
    <scope>NUCLEOTIDE SEQUENCE</scope>
    <source>
        <strain evidence="5">91603</strain>
        <tissue evidence="5">Leaf</tissue>
    </source>
</reference>
<dbReference type="EMBL" id="JAJSOW010000104">
    <property type="protein sequence ID" value="KAI9169475.1"/>
    <property type="molecule type" value="Genomic_DNA"/>
</dbReference>
<keyword evidence="6" id="KW-1185">Reference proteome</keyword>
<gene>
    <name evidence="5" type="ORF">LWI28_012906</name>
</gene>
<organism evidence="5 6">
    <name type="scientific">Acer negundo</name>
    <name type="common">Box elder</name>
    <dbReference type="NCBI Taxonomy" id="4023"/>
    <lineage>
        <taxon>Eukaryota</taxon>
        <taxon>Viridiplantae</taxon>
        <taxon>Streptophyta</taxon>
        <taxon>Embryophyta</taxon>
        <taxon>Tracheophyta</taxon>
        <taxon>Spermatophyta</taxon>
        <taxon>Magnoliopsida</taxon>
        <taxon>eudicotyledons</taxon>
        <taxon>Gunneridae</taxon>
        <taxon>Pentapetalae</taxon>
        <taxon>rosids</taxon>
        <taxon>malvids</taxon>
        <taxon>Sapindales</taxon>
        <taxon>Sapindaceae</taxon>
        <taxon>Hippocastanoideae</taxon>
        <taxon>Acereae</taxon>
        <taxon>Acer</taxon>
    </lineage>
</organism>
<keyword evidence="1" id="KW-0479">Metal-binding</keyword>
<evidence type="ECO:0000256" key="3">
    <source>
        <dbReference type="ARBA" id="ARBA00022833"/>
    </source>
</evidence>
<reference evidence="5" key="1">
    <citation type="journal article" date="2022" name="Plant J.">
        <title>Strategies of tolerance reflected in two North American maple genomes.</title>
        <authorList>
            <person name="McEvoy S.L."/>
            <person name="Sezen U.U."/>
            <person name="Trouern-Trend A."/>
            <person name="McMahon S.M."/>
            <person name="Schaberg P.G."/>
            <person name="Yang J."/>
            <person name="Wegrzyn J.L."/>
            <person name="Swenson N.G."/>
        </authorList>
    </citation>
    <scope>NUCLEOTIDE SEQUENCE</scope>
    <source>
        <strain evidence="5">91603</strain>
    </source>
</reference>
<dbReference type="SMART" id="SM00248">
    <property type="entry name" value="ANK"/>
    <property type="match status" value="2"/>
</dbReference>
<dbReference type="Gene3D" id="1.25.40.20">
    <property type="entry name" value="Ankyrin repeat-containing domain"/>
    <property type="match status" value="1"/>
</dbReference>
<evidence type="ECO:0000256" key="4">
    <source>
        <dbReference type="PROSITE-ProRule" id="PRU00023"/>
    </source>
</evidence>
<comment type="caution">
    <text evidence="5">The sequence shown here is derived from an EMBL/GenBank/DDBJ whole genome shotgun (WGS) entry which is preliminary data.</text>
</comment>
<keyword evidence="4" id="KW-0040">ANK repeat</keyword>
<accession>A0AAD5ILP0</accession>
<proteinExistence type="predicted"/>
<dbReference type="Pfam" id="PF12796">
    <property type="entry name" value="Ank_2"/>
    <property type="match status" value="1"/>
</dbReference>
<dbReference type="InterPro" id="IPR045234">
    <property type="entry name" value="Unkempt-like"/>
</dbReference>
<name>A0AAD5ILP0_ACENE</name>
<dbReference type="InterPro" id="IPR002110">
    <property type="entry name" value="Ankyrin_rpt"/>
</dbReference>